<proteinExistence type="predicted"/>
<evidence type="ECO:0008006" key="2">
    <source>
        <dbReference type="Google" id="ProtNLM"/>
    </source>
</evidence>
<sequence>MENSFGDFEVAFETIVDDECQYGRISNMTYLVVQITNKKVIDLSSVWYPNKEIFKHLEAFIEMENLLVNTIAEAIGTNGEKCYQSFSVTTPYLFRSAHESSAIDMTKFSKLMVQMKEKVYLGDVAGQKRAKEEVVSIIKTLKHQDVMKSWGAKPTSGIIFYGPPGT</sequence>
<dbReference type="InterPro" id="IPR027417">
    <property type="entry name" value="P-loop_NTPase"/>
</dbReference>
<organism evidence="1">
    <name type="scientific">uncultured bacterium</name>
    <name type="common">gcode 4</name>
    <dbReference type="NCBI Taxonomy" id="1234023"/>
    <lineage>
        <taxon>Bacteria</taxon>
        <taxon>environmental samples</taxon>
    </lineage>
</organism>
<name>K1XJ08_9BACT</name>
<feature type="non-terminal residue" evidence="1">
    <location>
        <position position="166"/>
    </location>
</feature>
<evidence type="ECO:0000313" key="1">
    <source>
        <dbReference type="EMBL" id="EKD30350.1"/>
    </source>
</evidence>
<dbReference type="AlphaFoldDB" id="K1XJ08"/>
<comment type="caution">
    <text evidence="1">The sequence shown here is derived from an EMBL/GenBank/DDBJ whole genome shotgun (WGS) entry which is preliminary data.</text>
</comment>
<dbReference type="Gene3D" id="3.40.50.300">
    <property type="entry name" value="P-loop containing nucleotide triphosphate hydrolases"/>
    <property type="match status" value="1"/>
</dbReference>
<protein>
    <recommendedName>
        <fullName evidence="2">ATPase AAA-type core domain-containing protein</fullName>
    </recommendedName>
</protein>
<dbReference type="EMBL" id="AMFJ01034082">
    <property type="protein sequence ID" value="EKD30350.1"/>
    <property type="molecule type" value="Genomic_DNA"/>
</dbReference>
<gene>
    <name evidence="1" type="ORF">ACD_78C00082G0001</name>
</gene>
<accession>K1XJ08</accession>
<dbReference type="SUPFAM" id="SSF52540">
    <property type="entry name" value="P-loop containing nucleoside triphosphate hydrolases"/>
    <property type="match status" value="1"/>
</dbReference>
<reference evidence="1" key="1">
    <citation type="journal article" date="2012" name="Science">
        <title>Fermentation, hydrogen, and sulfur metabolism in multiple uncultivated bacterial phyla.</title>
        <authorList>
            <person name="Wrighton K.C."/>
            <person name="Thomas B.C."/>
            <person name="Sharon I."/>
            <person name="Miller C.S."/>
            <person name="Castelle C.J."/>
            <person name="VerBerkmoes N.C."/>
            <person name="Wilkins M.J."/>
            <person name="Hettich R.L."/>
            <person name="Lipton M.S."/>
            <person name="Williams K.H."/>
            <person name="Long P.E."/>
            <person name="Banfield J.F."/>
        </authorList>
    </citation>
    <scope>NUCLEOTIDE SEQUENCE [LARGE SCALE GENOMIC DNA]</scope>
</reference>